<keyword evidence="1" id="KW-0433">Leucine-rich repeat</keyword>
<sequence>MESVGEANDAAVVDKNNAEDEAAQSDAGERAAGSRRQSEMIGQSEWRSRDELDFSSQGLTMAPSSLFAKTHITVLNLSSNNIRGLPPEISNLTQLRHLDLSRNGLRCAHPRDFTSLPKEMETMAELRELLLSECSLMHIPPAVWSIVGLEKLDISRNKVGAIPSDIMKLERLVHLNATQTGIKTLPEEIVCCDALESLLLFGNPIDSLPDSLRELNRLHTLHINYRVFASGVDAETDGMLQRQQLTSEHIPSVVFHIPQLLEMDLEACKVNALPRSLTRSLVELNIAANYFPAFPEAVCSLHQLTLLDVSRNGFKTLPPALKDLRSLRVLLARHNQLTFVDSLADLTELKRIDLGFNCIAKLPDNIGQLTKLTALLLPGNRLDALPKSLCSLGDQLQTLDLTGNRLTSIPPEMAGLAGLDRAHQFSGLFKRGLWLHKNPIDKPPAKVWNTWDPAKIWAHMERMAIQNAPKLRPCKLVFLGDLGSGKTSLARLLRLGHAAPTKSDGSGLTRGFQLSSWRSENRCPFVLLEAGGHPIYAPLLAKLLDPKALHCVVFDIAEYQQIGFDVVSRWLRLLAAHLPGARVQLIGTKLDTISMATETSANEILAEVSEVEAALAAESTAEAAVQRLRDSLDEDLARCLEQLRADSNPELRLQPRIHLVSAVGPPAQPDLLTLRDDLERLSTNREAMPHLQKYVPTNWQPFMEQVKQQDGLYIEWDWLVEFADQRNIRDAQLIDCLEFYHESGQLLWLRRHRRLRNFVLHRPDKLADFLGRLLPVSLADFLVDYNENALFRACGRMSAAEYEEAREAALSRGQLSWPLVRCLAFGRGGQRQALVEALHCLELLELACCTMPPQVPQPGLHSRPVLTVPHLMPEPLPDSEDDFAATWRSVSAGCPQTGRASLRACPAGRPAPPALFACLSAAIHSAISWRIDWRQSRLICELDHCLLAAVEVDGDEADLSSGLDFELASQSAVKLQSGFDWLADYVDGVREFAPGIEWRFESSGAGATESGAS</sequence>
<evidence type="ECO:0000256" key="2">
    <source>
        <dbReference type="ARBA" id="ARBA00022737"/>
    </source>
</evidence>
<dbReference type="InterPro" id="IPR025875">
    <property type="entry name" value="Leu-rich_rpt_4"/>
</dbReference>
<dbReference type="SMART" id="SM00369">
    <property type="entry name" value="LRR_TYP"/>
    <property type="match status" value="10"/>
</dbReference>
<dbReference type="Gene3D" id="3.80.10.10">
    <property type="entry name" value="Ribonuclease Inhibitor"/>
    <property type="match status" value="3"/>
</dbReference>
<dbReference type="Pfam" id="PF00560">
    <property type="entry name" value="LRR_1"/>
    <property type="match status" value="1"/>
</dbReference>
<dbReference type="AlphaFoldDB" id="A0A1I8G548"/>
<evidence type="ECO:0000313" key="5">
    <source>
        <dbReference type="WBParaSite" id="maker-uti_cns_0000813-snap-gene-0.7-mRNA-1"/>
    </source>
</evidence>
<dbReference type="PROSITE" id="PS51450">
    <property type="entry name" value="LRR"/>
    <property type="match status" value="2"/>
</dbReference>
<dbReference type="GO" id="GO:0009966">
    <property type="term" value="P:regulation of signal transduction"/>
    <property type="evidence" value="ECO:0007669"/>
    <property type="project" value="UniProtKB-ARBA"/>
</dbReference>
<evidence type="ECO:0000256" key="3">
    <source>
        <dbReference type="SAM" id="MobiDB-lite"/>
    </source>
</evidence>
<dbReference type="PANTHER" id="PTHR48051">
    <property type="match status" value="1"/>
</dbReference>
<dbReference type="Pfam" id="PF12799">
    <property type="entry name" value="LRR_4"/>
    <property type="match status" value="1"/>
</dbReference>
<dbReference type="InterPro" id="IPR001611">
    <property type="entry name" value="Leu-rich_rpt"/>
</dbReference>
<feature type="region of interest" description="Disordered" evidence="3">
    <location>
        <begin position="1"/>
        <end position="49"/>
    </location>
</feature>
<dbReference type="SUPFAM" id="SSF52540">
    <property type="entry name" value="P-loop containing nucleoside triphosphate hydrolases"/>
    <property type="match status" value="1"/>
</dbReference>
<keyword evidence="2" id="KW-0677">Repeat</keyword>
<dbReference type="GO" id="GO:0005737">
    <property type="term" value="C:cytoplasm"/>
    <property type="evidence" value="ECO:0007669"/>
    <property type="project" value="TreeGrafter"/>
</dbReference>
<name>A0A1I8G548_9PLAT</name>
<dbReference type="InterPro" id="IPR050216">
    <property type="entry name" value="LRR_domain-containing"/>
</dbReference>
<feature type="compositionally biased region" description="Low complexity" evidence="3">
    <location>
        <begin position="1"/>
        <end position="15"/>
    </location>
</feature>
<dbReference type="InterPro" id="IPR027417">
    <property type="entry name" value="P-loop_NTPase"/>
</dbReference>
<dbReference type="Proteomes" id="UP000095280">
    <property type="component" value="Unplaced"/>
</dbReference>
<dbReference type="SUPFAM" id="SSF52058">
    <property type="entry name" value="L domain-like"/>
    <property type="match status" value="1"/>
</dbReference>
<proteinExistence type="predicted"/>
<dbReference type="Pfam" id="PF13855">
    <property type="entry name" value="LRR_8"/>
    <property type="match status" value="1"/>
</dbReference>
<organism evidence="4 5">
    <name type="scientific">Macrostomum lignano</name>
    <dbReference type="NCBI Taxonomy" id="282301"/>
    <lineage>
        <taxon>Eukaryota</taxon>
        <taxon>Metazoa</taxon>
        <taxon>Spiralia</taxon>
        <taxon>Lophotrochozoa</taxon>
        <taxon>Platyhelminthes</taxon>
        <taxon>Rhabditophora</taxon>
        <taxon>Macrostomorpha</taxon>
        <taxon>Macrostomida</taxon>
        <taxon>Macrostomidae</taxon>
        <taxon>Macrostomum</taxon>
    </lineage>
</organism>
<protein>
    <submittedName>
        <fullName evidence="5">Roc domain-containing protein</fullName>
    </submittedName>
</protein>
<accession>A0A1I8G548</accession>
<dbReference type="Gene3D" id="3.40.50.300">
    <property type="entry name" value="P-loop containing nucleotide triphosphate hydrolases"/>
    <property type="match status" value="1"/>
</dbReference>
<dbReference type="PANTHER" id="PTHR48051:SF1">
    <property type="entry name" value="RAS SUPPRESSOR PROTEIN 1"/>
    <property type="match status" value="1"/>
</dbReference>
<keyword evidence="4" id="KW-1185">Reference proteome</keyword>
<dbReference type="InterPro" id="IPR003591">
    <property type="entry name" value="Leu-rich_rpt_typical-subtyp"/>
</dbReference>
<dbReference type="InterPro" id="IPR032675">
    <property type="entry name" value="LRR_dom_sf"/>
</dbReference>
<evidence type="ECO:0000256" key="1">
    <source>
        <dbReference type="ARBA" id="ARBA00022614"/>
    </source>
</evidence>
<evidence type="ECO:0000313" key="4">
    <source>
        <dbReference type="Proteomes" id="UP000095280"/>
    </source>
</evidence>
<reference evidence="5" key="1">
    <citation type="submission" date="2016-11" db="UniProtKB">
        <authorList>
            <consortium name="WormBaseParasite"/>
        </authorList>
    </citation>
    <scope>IDENTIFICATION</scope>
</reference>
<dbReference type="WBParaSite" id="maker-uti_cns_0000813-snap-gene-0.7-mRNA-1">
    <property type="protein sequence ID" value="maker-uti_cns_0000813-snap-gene-0.7-mRNA-1"/>
    <property type="gene ID" value="maker-uti_cns_0000813-snap-gene-0.7"/>
</dbReference>